<dbReference type="RefSeq" id="WP_156035934.1">
    <property type="nucleotide sequence ID" value="NZ_CP017962.1"/>
</dbReference>
<sequence length="56" mass="6695">MVKKEKPYNQALFNLSEQDRLELDLEDQSQNEKAEVIDKVYKKLDEKNKKVKKNNV</sequence>
<reference evidence="1 2" key="1">
    <citation type="submission" date="2020-09" db="EMBL/GenBank/DDBJ databases">
        <title>Draft Genome Sequences of Oil-Oxidizing Bacteria Halomonas titanicae, Marinobacter lutaoensis, and Virgibacillus halodenitrificans Isolated from Highly Saline Environments.</title>
        <authorList>
            <person name="Grouzdev D.S."/>
            <person name="Sokolova D.S."/>
            <person name="Semenova E.M."/>
            <person name="Borzenkov I.A."/>
            <person name="Bidzhieva S.K."/>
            <person name="Poltaraus A.B."/>
            <person name="Nazina T.N."/>
        </authorList>
    </citation>
    <scope>NUCLEOTIDE SEQUENCE [LARGE SCALE GENOMIC DNA]</scope>
    <source>
        <strain evidence="1 2">VKM B-3472D</strain>
    </source>
</reference>
<name>A0ABR7VNU2_VIRHA</name>
<accession>A0ABR7VNU2</accession>
<dbReference type="GeneID" id="71516540"/>
<keyword evidence="2" id="KW-1185">Reference proteome</keyword>
<evidence type="ECO:0000313" key="1">
    <source>
        <dbReference type="EMBL" id="MBD1223575.1"/>
    </source>
</evidence>
<proteinExistence type="predicted"/>
<protein>
    <recommendedName>
        <fullName evidence="3">FbpB family small basic protein</fullName>
    </recommendedName>
</protein>
<gene>
    <name evidence="1" type="ORF">IC602_13295</name>
</gene>
<evidence type="ECO:0008006" key="3">
    <source>
        <dbReference type="Google" id="ProtNLM"/>
    </source>
</evidence>
<dbReference type="EMBL" id="JACWEZ010000008">
    <property type="protein sequence ID" value="MBD1223575.1"/>
    <property type="molecule type" value="Genomic_DNA"/>
</dbReference>
<evidence type="ECO:0000313" key="2">
    <source>
        <dbReference type="Proteomes" id="UP000621631"/>
    </source>
</evidence>
<comment type="caution">
    <text evidence="1">The sequence shown here is derived from an EMBL/GenBank/DDBJ whole genome shotgun (WGS) entry which is preliminary data.</text>
</comment>
<dbReference type="Proteomes" id="UP000621631">
    <property type="component" value="Unassembled WGS sequence"/>
</dbReference>
<organism evidence="1 2">
    <name type="scientific">Virgibacillus halodenitrificans</name>
    <name type="common">Bacillus halodenitrificans</name>
    <dbReference type="NCBI Taxonomy" id="1482"/>
    <lineage>
        <taxon>Bacteria</taxon>
        <taxon>Bacillati</taxon>
        <taxon>Bacillota</taxon>
        <taxon>Bacilli</taxon>
        <taxon>Bacillales</taxon>
        <taxon>Bacillaceae</taxon>
        <taxon>Virgibacillus</taxon>
    </lineage>
</organism>